<dbReference type="Proteomes" id="UP000655588">
    <property type="component" value="Unassembled WGS sequence"/>
</dbReference>
<evidence type="ECO:0000256" key="1">
    <source>
        <dbReference type="SAM" id="MobiDB-lite"/>
    </source>
</evidence>
<proteinExistence type="predicted"/>
<organism evidence="2 3">
    <name type="scientific">Frieseomelitta varia</name>
    <dbReference type="NCBI Taxonomy" id="561572"/>
    <lineage>
        <taxon>Eukaryota</taxon>
        <taxon>Metazoa</taxon>
        <taxon>Ecdysozoa</taxon>
        <taxon>Arthropoda</taxon>
        <taxon>Hexapoda</taxon>
        <taxon>Insecta</taxon>
        <taxon>Pterygota</taxon>
        <taxon>Neoptera</taxon>
        <taxon>Endopterygota</taxon>
        <taxon>Hymenoptera</taxon>
        <taxon>Apocrita</taxon>
        <taxon>Aculeata</taxon>
        <taxon>Apoidea</taxon>
        <taxon>Anthophila</taxon>
        <taxon>Apidae</taxon>
        <taxon>Frieseomelitta</taxon>
    </lineage>
</organism>
<name>A0A833W9N6_9HYME</name>
<comment type="caution">
    <text evidence="2">The sequence shown here is derived from an EMBL/GenBank/DDBJ whole genome shotgun (WGS) entry which is preliminary data.</text>
</comment>
<dbReference type="AlphaFoldDB" id="A0A833W9N6"/>
<sequence>MSVFQSEQSLIFCIETFSTIHVQHAAGNQAAGEDEEAKSAADDPVFQSVHDSGPGGWLRGRVQGLESPFPLGCILHRTLSAAVKVGGRQGKEKLYDTESCTEMEVLSVYFTKRHLNYH</sequence>
<accession>A0A833W9N6</accession>
<evidence type="ECO:0000313" key="3">
    <source>
        <dbReference type="Proteomes" id="UP000655588"/>
    </source>
</evidence>
<protein>
    <submittedName>
        <fullName evidence="2">Uncharacterized protein</fullName>
    </submittedName>
</protein>
<gene>
    <name evidence="2" type="ORF">E2986_12513</name>
</gene>
<feature type="region of interest" description="Disordered" evidence="1">
    <location>
        <begin position="25"/>
        <end position="46"/>
    </location>
</feature>
<reference evidence="2" key="1">
    <citation type="submission" date="2019-11" db="EMBL/GenBank/DDBJ databases">
        <title>The nuclear and mitochondrial genomes of Frieseomelitta varia - a highly eusocial stingless bee (Meliponini) with a permanently sterile worker caste.</title>
        <authorList>
            <person name="Freitas F.C.P."/>
            <person name="Lourenco A.P."/>
            <person name="Nunes F.M.F."/>
            <person name="Paschoal A.R."/>
            <person name="Abreu F.C.P."/>
            <person name="Barbin F.O."/>
            <person name="Bataglia L."/>
            <person name="Cardoso-Junior C.A.M."/>
            <person name="Cervoni M.S."/>
            <person name="Silva S.R."/>
            <person name="Dalarmi F."/>
            <person name="Del Lama M.A."/>
            <person name="Depintor T.S."/>
            <person name="Ferreira K.M."/>
            <person name="Goria P.S."/>
            <person name="Jaskot M.C."/>
            <person name="Lago D.C."/>
            <person name="Luna-Lucena D."/>
            <person name="Moda L.M."/>
            <person name="Nascimento L."/>
            <person name="Pedrino M."/>
            <person name="Rabico F.O."/>
            <person name="Sanches F.C."/>
            <person name="Santos D.E."/>
            <person name="Santos C.G."/>
            <person name="Vieira J."/>
            <person name="Lopes T.F."/>
            <person name="Barchuk A.R."/>
            <person name="Hartfelder K."/>
            <person name="Simoes Z.L.P."/>
            <person name="Bitondi M.M.G."/>
            <person name="Pinheiro D.G."/>
        </authorList>
    </citation>
    <scope>NUCLEOTIDE SEQUENCE</scope>
    <source>
        <strain evidence="2">USP_RPSP 00005682</strain>
        <tissue evidence="2">Whole individual</tissue>
    </source>
</reference>
<keyword evidence="3" id="KW-1185">Reference proteome</keyword>
<evidence type="ECO:0000313" key="2">
    <source>
        <dbReference type="EMBL" id="KAF3428862.1"/>
    </source>
</evidence>
<dbReference type="EMBL" id="WNWW01000192">
    <property type="protein sequence ID" value="KAF3428862.1"/>
    <property type="molecule type" value="Genomic_DNA"/>
</dbReference>